<dbReference type="InterPro" id="IPR013083">
    <property type="entry name" value="Znf_RING/FYVE/PHD"/>
</dbReference>
<name>A0ABD1ZBN6_9MARC</name>
<dbReference type="AlphaFoldDB" id="A0ABD1ZBN6"/>
<keyword evidence="6" id="KW-1185">Reference proteome</keyword>
<dbReference type="SMART" id="SM00184">
    <property type="entry name" value="RING"/>
    <property type="match status" value="1"/>
</dbReference>
<dbReference type="EMBL" id="JBHFFA010000002">
    <property type="protein sequence ID" value="KAL2645223.1"/>
    <property type="molecule type" value="Genomic_DNA"/>
</dbReference>
<evidence type="ECO:0000313" key="5">
    <source>
        <dbReference type="EMBL" id="KAL2645223.1"/>
    </source>
</evidence>
<evidence type="ECO:0000256" key="1">
    <source>
        <dbReference type="PROSITE-ProRule" id="PRU00175"/>
    </source>
</evidence>
<keyword evidence="2" id="KW-0175">Coiled coil</keyword>
<dbReference type="Proteomes" id="UP001605036">
    <property type="component" value="Unassembled WGS sequence"/>
</dbReference>
<keyword evidence="1" id="KW-0863">Zinc-finger</keyword>
<comment type="caution">
    <text evidence="5">The sequence shown here is derived from an EMBL/GenBank/DDBJ whole genome shotgun (WGS) entry which is preliminary data.</text>
</comment>
<dbReference type="SUPFAM" id="SSF57850">
    <property type="entry name" value="RING/U-box"/>
    <property type="match status" value="1"/>
</dbReference>
<evidence type="ECO:0000259" key="4">
    <source>
        <dbReference type="PROSITE" id="PS50089"/>
    </source>
</evidence>
<dbReference type="InterPro" id="IPR001841">
    <property type="entry name" value="Znf_RING"/>
</dbReference>
<organism evidence="5 6">
    <name type="scientific">Riccia fluitans</name>
    <dbReference type="NCBI Taxonomy" id="41844"/>
    <lineage>
        <taxon>Eukaryota</taxon>
        <taxon>Viridiplantae</taxon>
        <taxon>Streptophyta</taxon>
        <taxon>Embryophyta</taxon>
        <taxon>Marchantiophyta</taxon>
        <taxon>Marchantiopsida</taxon>
        <taxon>Marchantiidae</taxon>
        <taxon>Marchantiales</taxon>
        <taxon>Ricciaceae</taxon>
        <taxon>Riccia</taxon>
    </lineage>
</organism>
<dbReference type="Pfam" id="PF13920">
    <property type="entry name" value="zf-C3HC4_3"/>
    <property type="match status" value="1"/>
</dbReference>
<sequence length="232" mass="26461">MTSKKGSLLNKGGKRKSSGSETLIVSEGRPSENAERCSEEEKISGHVDHYSIHQIEEALLHELFDVKKQELDLLEKRRKLQDFRDISCELAKKRGESSQGFSNLQQPSALCSEGEVQGNGTQASVQARISTRSRVQAEDKWQKEIQRLKEEEKMKRTKLEEDLKLAQRNVEEEKEKLLCQICLVKTRNALLLPCMHLLYCHDCLLVHKSRNNSCPTCRGTITALLQCNLQIE</sequence>
<feature type="domain" description="RING-type" evidence="4">
    <location>
        <begin position="179"/>
        <end position="218"/>
    </location>
</feature>
<evidence type="ECO:0000256" key="2">
    <source>
        <dbReference type="SAM" id="Coils"/>
    </source>
</evidence>
<keyword evidence="1" id="KW-0479">Metal-binding</keyword>
<dbReference type="PROSITE" id="PS50089">
    <property type="entry name" value="ZF_RING_2"/>
    <property type="match status" value="1"/>
</dbReference>
<feature type="coiled-coil region" evidence="2">
    <location>
        <begin position="138"/>
        <end position="180"/>
    </location>
</feature>
<evidence type="ECO:0000256" key="3">
    <source>
        <dbReference type="SAM" id="MobiDB-lite"/>
    </source>
</evidence>
<feature type="compositionally biased region" description="Basic and acidic residues" evidence="3">
    <location>
        <begin position="29"/>
        <end position="43"/>
    </location>
</feature>
<keyword evidence="1" id="KW-0862">Zinc</keyword>
<dbReference type="GO" id="GO:0008270">
    <property type="term" value="F:zinc ion binding"/>
    <property type="evidence" value="ECO:0007669"/>
    <property type="project" value="UniProtKB-KW"/>
</dbReference>
<feature type="compositionally biased region" description="Low complexity" evidence="3">
    <location>
        <begin position="1"/>
        <end position="11"/>
    </location>
</feature>
<evidence type="ECO:0000313" key="6">
    <source>
        <dbReference type="Proteomes" id="UP001605036"/>
    </source>
</evidence>
<gene>
    <name evidence="5" type="ORF">R1flu_012810</name>
</gene>
<reference evidence="5 6" key="1">
    <citation type="submission" date="2024-09" db="EMBL/GenBank/DDBJ databases">
        <title>Chromosome-scale assembly of Riccia fluitans.</title>
        <authorList>
            <person name="Paukszto L."/>
            <person name="Sawicki J."/>
            <person name="Karawczyk K."/>
            <person name="Piernik-Szablinska J."/>
            <person name="Szczecinska M."/>
            <person name="Mazdziarz M."/>
        </authorList>
    </citation>
    <scope>NUCLEOTIDE SEQUENCE [LARGE SCALE GENOMIC DNA]</scope>
    <source>
        <strain evidence="5">Rf_01</strain>
        <tissue evidence="5">Aerial parts of the thallus</tissue>
    </source>
</reference>
<accession>A0ABD1ZBN6</accession>
<dbReference type="Gene3D" id="3.30.40.10">
    <property type="entry name" value="Zinc/RING finger domain, C3HC4 (zinc finger)"/>
    <property type="match status" value="1"/>
</dbReference>
<protein>
    <recommendedName>
        <fullName evidence="4">RING-type domain-containing protein</fullName>
    </recommendedName>
</protein>
<feature type="region of interest" description="Disordered" evidence="3">
    <location>
        <begin position="1"/>
        <end position="43"/>
    </location>
</feature>
<proteinExistence type="predicted"/>